<evidence type="ECO:0000259" key="1">
    <source>
        <dbReference type="Pfam" id="PF01636"/>
    </source>
</evidence>
<dbReference type="RefSeq" id="WP_155347157.1">
    <property type="nucleotide sequence ID" value="NZ_BAAAHM010000002.1"/>
</dbReference>
<dbReference type="Pfam" id="PF01636">
    <property type="entry name" value="APH"/>
    <property type="match status" value="1"/>
</dbReference>
<feature type="domain" description="Aminoglycoside phosphotransferase" evidence="1">
    <location>
        <begin position="47"/>
        <end position="248"/>
    </location>
</feature>
<name>A0A5M3XLA8_9ACTN</name>
<sequence>MTSSHTTTVPFSSQEALATLHAACLEVGLNADSARLIRLGENALFALQNERIVLRIARNLDVLDDARKEVAVSRWLNKSGLPAAKVTGHTQPLIVRDKPVTLWHLIPDSGTPATLVELAKVLRALHHLPIPAHLNIPTLDIFGRVAERIIKANAISEDDRQFLMARYEELKTEYATLEFPLAPCTVHGDAHSDNLMRSTDGTIYLLDFERFALGSPETDLAVTAIEHTLGWGTRAQYDKFAEYYGFDVLAWDGFTILRAVNELKMTTWLMQNVAEDQAIAEEFRNRMSCLRDPDKPRRWRPF</sequence>
<dbReference type="InterPro" id="IPR011009">
    <property type="entry name" value="Kinase-like_dom_sf"/>
</dbReference>
<dbReference type="EMBL" id="BLAF01000029">
    <property type="protein sequence ID" value="GES22197.1"/>
    <property type="molecule type" value="Genomic_DNA"/>
</dbReference>
<comment type="caution">
    <text evidence="2">The sequence shown here is derived from an EMBL/GenBank/DDBJ whole genome shotgun (WGS) entry which is preliminary data.</text>
</comment>
<dbReference type="SUPFAM" id="SSF56112">
    <property type="entry name" value="Protein kinase-like (PK-like)"/>
    <property type="match status" value="1"/>
</dbReference>
<dbReference type="Proteomes" id="UP000377595">
    <property type="component" value="Unassembled WGS sequence"/>
</dbReference>
<gene>
    <name evidence="2" type="ORF">Aple_050940</name>
</gene>
<protein>
    <recommendedName>
        <fullName evidence="1">Aminoglycoside phosphotransferase domain-containing protein</fullName>
    </recommendedName>
</protein>
<dbReference type="Gene3D" id="3.90.1200.10">
    <property type="match status" value="1"/>
</dbReference>
<reference evidence="2 3" key="1">
    <citation type="submission" date="2019-10" db="EMBL/GenBank/DDBJ databases">
        <title>Whole genome shotgun sequence of Acrocarpospora pleiomorpha NBRC 16267.</title>
        <authorList>
            <person name="Ichikawa N."/>
            <person name="Kimura A."/>
            <person name="Kitahashi Y."/>
            <person name="Komaki H."/>
            <person name="Oguchi A."/>
        </authorList>
    </citation>
    <scope>NUCLEOTIDE SEQUENCE [LARGE SCALE GENOMIC DNA]</scope>
    <source>
        <strain evidence="2 3">NBRC 16267</strain>
    </source>
</reference>
<proteinExistence type="predicted"/>
<dbReference type="OrthoDB" id="3723194at2"/>
<dbReference type="AlphaFoldDB" id="A0A5M3XLA8"/>
<keyword evidence="3" id="KW-1185">Reference proteome</keyword>
<dbReference type="InterPro" id="IPR002575">
    <property type="entry name" value="Aminoglycoside_PTrfase"/>
</dbReference>
<accession>A0A5M3XLA8</accession>
<evidence type="ECO:0000313" key="2">
    <source>
        <dbReference type="EMBL" id="GES22197.1"/>
    </source>
</evidence>
<organism evidence="2 3">
    <name type="scientific">Acrocarpospora pleiomorpha</name>
    <dbReference type="NCBI Taxonomy" id="90975"/>
    <lineage>
        <taxon>Bacteria</taxon>
        <taxon>Bacillati</taxon>
        <taxon>Actinomycetota</taxon>
        <taxon>Actinomycetes</taxon>
        <taxon>Streptosporangiales</taxon>
        <taxon>Streptosporangiaceae</taxon>
        <taxon>Acrocarpospora</taxon>
    </lineage>
</organism>
<evidence type="ECO:0000313" key="3">
    <source>
        <dbReference type="Proteomes" id="UP000377595"/>
    </source>
</evidence>